<protein>
    <submittedName>
        <fullName evidence="7">Transcriptional regulator</fullName>
    </submittedName>
</protein>
<organism evidence="7 8">
    <name type="scientific">Profundibacterium mesophilum KAUST100406-0324</name>
    <dbReference type="NCBI Taxonomy" id="1037889"/>
    <lineage>
        <taxon>Bacteria</taxon>
        <taxon>Pseudomonadati</taxon>
        <taxon>Pseudomonadota</taxon>
        <taxon>Alphaproteobacteria</taxon>
        <taxon>Rhodobacterales</taxon>
        <taxon>Roseobacteraceae</taxon>
        <taxon>Profundibacterium</taxon>
    </lineage>
</organism>
<keyword evidence="5" id="KW-0804">Transcription</keyword>
<keyword evidence="3" id="KW-0805">Transcription regulation</keyword>
<dbReference type="GO" id="GO:0003677">
    <property type="term" value="F:DNA binding"/>
    <property type="evidence" value="ECO:0007669"/>
    <property type="project" value="UniProtKB-KW"/>
</dbReference>
<dbReference type="PANTHER" id="PTHR40661:SF3">
    <property type="entry name" value="FELS-1 PROPHAGE TRANSCRIPTIONAL REGULATOR"/>
    <property type="match status" value="1"/>
</dbReference>
<dbReference type="Gene3D" id="2.10.109.10">
    <property type="entry name" value="Umud Fragment, subunit A"/>
    <property type="match status" value="1"/>
</dbReference>
<reference evidence="7" key="1">
    <citation type="submission" date="2013-03" db="EMBL/GenBank/DDBJ databases">
        <title>Genome Sequence of the Profundibacterium mesophilum strain KAUST100406-0324T from Red Sea, a novel genus in the family Rhodobacteraceae.</title>
        <authorList>
            <person name="Essack M."/>
            <person name="Alam I."/>
            <person name="Lafi F."/>
            <person name="Alawi W."/>
            <person name="Kamanu F."/>
            <person name="Al-Suwailem A."/>
            <person name="Lee O.O."/>
            <person name="Xu Y."/>
            <person name="Bajic V."/>
            <person name="Qian P.-Y."/>
            <person name="Archer J."/>
        </authorList>
    </citation>
    <scope>NUCLEOTIDE SEQUENCE</scope>
    <source>
        <strain evidence="7">KAUST100406-0324</strain>
    </source>
</reference>
<dbReference type="PROSITE" id="PS00501">
    <property type="entry name" value="SPASE_I_1"/>
    <property type="match status" value="1"/>
</dbReference>
<evidence type="ECO:0000256" key="4">
    <source>
        <dbReference type="ARBA" id="ARBA00023125"/>
    </source>
</evidence>
<evidence type="ECO:0000256" key="5">
    <source>
        <dbReference type="ARBA" id="ARBA00023163"/>
    </source>
</evidence>
<name>A0A921NP98_9RHOB</name>
<dbReference type="InterPro" id="IPR019756">
    <property type="entry name" value="Pept_S26A_signal_pept_1_Ser-AS"/>
</dbReference>
<dbReference type="AlphaFoldDB" id="A0A921NP98"/>
<evidence type="ECO:0000313" key="7">
    <source>
        <dbReference type="EMBL" id="KAF0674405.1"/>
    </source>
</evidence>
<dbReference type="CDD" id="cd06529">
    <property type="entry name" value="S24_LexA-like"/>
    <property type="match status" value="1"/>
</dbReference>
<dbReference type="PANTHER" id="PTHR40661">
    <property type="match status" value="1"/>
</dbReference>
<keyword evidence="4" id="KW-0238">DNA-binding</keyword>
<dbReference type="InterPro" id="IPR015927">
    <property type="entry name" value="Peptidase_S24_S26A/B/C"/>
</dbReference>
<evidence type="ECO:0000313" key="8">
    <source>
        <dbReference type="Proteomes" id="UP000698242"/>
    </source>
</evidence>
<dbReference type="Proteomes" id="UP000698242">
    <property type="component" value="Unassembled WGS sequence"/>
</dbReference>
<evidence type="ECO:0000256" key="2">
    <source>
        <dbReference type="ARBA" id="ARBA00022801"/>
    </source>
</evidence>
<accession>A0A921NP98</accession>
<dbReference type="GO" id="GO:0016020">
    <property type="term" value="C:membrane"/>
    <property type="evidence" value="ECO:0007669"/>
    <property type="project" value="InterPro"/>
</dbReference>
<gene>
    <name evidence="7" type="ORF">PMES_03294</name>
</gene>
<dbReference type="GO" id="GO:0006508">
    <property type="term" value="P:proteolysis"/>
    <property type="evidence" value="ECO:0007669"/>
    <property type="project" value="UniProtKB-KW"/>
</dbReference>
<dbReference type="GO" id="GO:0004252">
    <property type="term" value="F:serine-type endopeptidase activity"/>
    <property type="evidence" value="ECO:0007669"/>
    <property type="project" value="InterPro"/>
</dbReference>
<sequence>MSNHEAIAFEGEFVRVRRFDVQLSAGPGHNGENAAELAPLAFRAKWMFEQGLDAEKCVAVSVTGESMLPTLHPGDLVLVDRSKSDLRDSEIYALVDIAGDVRVKRLERLKDRLLLRSENVTFPTEMRTPSEVEQMTIIGRVVWGAHRPTVVKSRK</sequence>
<keyword evidence="8" id="KW-1185">Reference proteome</keyword>
<feature type="domain" description="Peptidase S24/S26A/S26B/S26C" evidence="6">
    <location>
        <begin position="24"/>
        <end position="142"/>
    </location>
</feature>
<dbReference type="Pfam" id="PF00717">
    <property type="entry name" value="Peptidase_S24"/>
    <property type="match status" value="1"/>
</dbReference>
<evidence type="ECO:0000256" key="1">
    <source>
        <dbReference type="ARBA" id="ARBA00022670"/>
    </source>
</evidence>
<proteinExistence type="predicted"/>
<dbReference type="InterPro" id="IPR036286">
    <property type="entry name" value="LexA/Signal_pep-like_sf"/>
</dbReference>
<comment type="caution">
    <text evidence="7">The sequence shown here is derived from an EMBL/GenBank/DDBJ whole genome shotgun (WGS) entry which is preliminary data.</text>
</comment>
<dbReference type="SUPFAM" id="SSF51306">
    <property type="entry name" value="LexA/Signal peptidase"/>
    <property type="match status" value="1"/>
</dbReference>
<keyword evidence="2" id="KW-0378">Hydrolase</keyword>
<dbReference type="EMBL" id="APKE01000065">
    <property type="protein sequence ID" value="KAF0674405.1"/>
    <property type="molecule type" value="Genomic_DNA"/>
</dbReference>
<evidence type="ECO:0000259" key="6">
    <source>
        <dbReference type="Pfam" id="PF00717"/>
    </source>
</evidence>
<keyword evidence="1" id="KW-0645">Protease</keyword>
<evidence type="ECO:0000256" key="3">
    <source>
        <dbReference type="ARBA" id="ARBA00023015"/>
    </source>
</evidence>
<dbReference type="InterPro" id="IPR039418">
    <property type="entry name" value="LexA-like"/>
</dbReference>